<evidence type="ECO:0000256" key="3">
    <source>
        <dbReference type="ARBA" id="ARBA00022989"/>
    </source>
</evidence>
<comment type="subcellular location">
    <subcellularLocation>
        <location evidence="1">Membrane</location>
        <topology evidence="1">Multi-pass membrane protein</topology>
    </subcellularLocation>
</comment>
<dbReference type="InterPro" id="IPR011701">
    <property type="entry name" value="MFS"/>
</dbReference>
<dbReference type="Gene3D" id="1.20.1720.10">
    <property type="entry name" value="Multidrug resistance protein D"/>
    <property type="match status" value="1"/>
</dbReference>
<dbReference type="InterPro" id="IPR036259">
    <property type="entry name" value="MFS_trans_sf"/>
</dbReference>
<dbReference type="EMBL" id="JAJHUN010000001">
    <property type="protein sequence ID" value="KAJ4163239.1"/>
    <property type="molecule type" value="Genomic_DNA"/>
</dbReference>
<proteinExistence type="predicted"/>
<dbReference type="PROSITE" id="PS50850">
    <property type="entry name" value="MFS"/>
    <property type="match status" value="1"/>
</dbReference>
<dbReference type="GO" id="GO:0005886">
    <property type="term" value="C:plasma membrane"/>
    <property type="evidence" value="ECO:0007669"/>
    <property type="project" value="TreeGrafter"/>
</dbReference>
<dbReference type="PANTHER" id="PTHR23502:SF64">
    <property type="entry name" value="TRANSPORTER, PUTATIVE (AFU_ORTHOLOGUE AFUA_3G11760)-RELATED"/>
    <property type="match status" value="1"/>
</dbReference>
<evidence type="ECO:0000259" key="6">
    <source>
        <dbReference type="PROSITE" id="PS50850"/>
    </source>
</evidence>
<dbReference type="InterPro" id="IPR020846">
    <property type="entry name" value="MFS_dom"/>
</dbReference>
<keyword evidence="2 5" id="KW-0812">Transmembrane</keyword>
<feature type="transmembrane region" description="Helical" evidence="5">
    <location>
        <begin position="76"/>
        <end position="95"/>
    </location>
</feature>
<evidence type="ECO:0000313" key="7">
    <source>
        <dbReference type="EMBL" id="KAJ4163239.1"/>
    </source>
</evidence>
<keyword evidence="3 5" id="KW-1133">Transmembrane helix</keyword>
<evidence type="ECO:0000256" key="2">
    <source>
        <dbReference type="ARBA" id="ARBA00022692"/>
    </source>
</evidence>
<dbReference type="GO" id="GO:0022857">
    <property type="term" value="F:transmembrane transporter activity"/>
    <property type="evidence" value="ECO:0007669"/>
    <property type="project" value="InterPro"/>
</dbReference>
<keyword evidence="4 5" id="KW-0472">Membrane</keyword>
<reference evidence="7" key="1">
    <citation type="journal article" date="2023" name="Access Microbiol">
        <title>De-novo genome assembly for Akanthomyces muscarius, a biocontrol agent of insect agricultural pests.</title>
        <authorList>
            <person name="Erdos Z."/>
            <person name="Studholme D.J."/>
            <person name="Raymond B."/>
            <person name="Sharma M."/>
        </authorList>
    </citation>
    <scope>NUCLEOTIDE SEQUENCE</scope>
    <source>
        <strain evidence="7">Ve6</strain>
    </source>
</reference>
<gene>
    <name evidence="7" type="ORF">LMH87_004980</name>
</gene>
<dbReference type="Pfam" id="PF07690">
    <property type="entry name" value="MFS_1"/>
    <property type="match status" value="1"/>
</dbReference>
<dbReference type="RefSeq" id="XP_056058154.1">
    <property type="nucleotide sequence ID" value="XM_056202616.1"/>
</dbReference>
<sequence>MWTSYQKILIVAGLSFCAFLSPISSTAVLAAIPEIATEFNTTGSIVDLSNAVYIACMAFSVAIWGPLSEVFGRRPVAAIISILFALVSAATALAPSLPAFFVFRAISALVGTAYVLIGAACIGDIYPACQRGTAMSWFMSAQSGYLNRSVTSIWYSLPMPILL</sequence>
<name>A0A9W8URN4_AKAMU</name>
<dbReference type="KEGG" id="amus:LMH87_004980"/>
<dbReference type="GeneID" id="80892139"/>
<feature type="transmembrane region" description="Helical" evidence="5">
    <location>
        <begin position="101"/>
        <end position="126"/>
    </location>
</feature>
<dbReference type="PANTHER" id="PTHR23502">
    <property type="entry name" value="MAJOR FACILITATOR SUPERFAMILY"/>
    <property type="match status" value="1"/>
</dbReference>
<feature type="domain" description="Major facilitator superfamily (MFS) profile" evidence="6">
    <location>
        <begin position="10"/>
        <end position="163"/>
    </location>
</feature>
<comment type="caution">
    <text evidence="7">The sequence shown here is derived from an EMBL/GenBank/DDBJ whole genome shotgun (WGS) entry which is preliminary data.</text>
</comment>
<keyword evidence="8" id="KW-1185">Reference proteome</keyword>
<accession>A0A9W8URN4</accession>
<organism evidence="7 8">
    <name type="scientific">Akanthomyces muscarius</name>
    <name type="common">Entomopathogenic fungus</name>
    <name type="synonym">Lecanicillium muscarium</name>
    <dbReference type="NCBI Taxonomy" id="2231603"/>
    <lineage>
        <taxon>Eukaryota</taxon>
        <taxon>Fungi</taxon>
        <taxon>Dikarya</taxon>
        <taxon>Ascomycota</taxon>
        <taxon>Pezizomycotina</taxon>
        <taxon>Sordariomycetes</taxon>
        <taxon>Hypocreomycetidae</taxon>
        <taxon>Hypocreales</taxon>
        <taxon>Cordycipitaceae</taxon>
        <taxon>Akanthomyces</taxon>
    </lineage>
</organism>
<feature type="transmembrane region" description="Helical" evidence="5">
    <location>
        <begin position="46"/>
        <end position="64"/>
    </location>
</feature>
<dbReference type="SUPFAM" id="SSF103473">
    <property type="entry name" value="MFS general substrate transporter"/>
    <property type="match status" value="1"/>
</dbReference>
<dbReference type="Proteomes" id="UP001144673">
    <property type="component" value="Chromosome 1"/>
</dbReference>
<evidence type="ECO:0000256" key="5">
    <source>
        <dbReference type="SAM" id="Phobius"/>
    </source>
</evidence>
<protein>
    <recommendedName>
        <fullName evidence="6">Major facilitator superfamily (MFS) profile domain-containing protein</fullName>
    </recommendedName>
</protein>
<evidence type="ECO:0000256" key="1">
    <source>
        <dbReference type="ARBA" id="ARBA00004141"/>
    </source>
</evidence>
<evidence type="ECO:0000313" key="8">
    <source>
        <dbReference type="Proteomes" id="UP001144673"/>
    </source>
</evidence>
<evidence type="ECO:0000256" key="4">
    <source>
        <dbReference type="ARBA" id="ARBA00023136"/>
    </source>
</evidence>
<dbReference type="AlphaFoldDB" id="A0A9W8URN4"/>